<comment type="cofactor">
    <cofactor evidence="2">
        <name>Mg(2+)</name>
        <dbReference type="ChEBI" id="CHEBI:18420"/>
    </cofactor>
</comment>
<dbReference type="GO" id="GO:0003723">
    <property type="term" value="F:RNA binding"/>
    <property type="evidence" value="ECO:0007669"/>
    <property type="project" value="InterPro"/>
</dbReference>
<keyword evidence="16" id="KW-0067">ATP-binding</keyword>
<evidence type="ECO:0000256" key="1">
    <source>
        <dbReference type="ARBA" id="ARBA00001936"/>
    </source>
</evidence>
<evidence type="ECO:0000256" key="6">
    <source>
        <dbReference type="ARBA" id="ARBA00022562"/>
    </source>
</evidence>
<keyword evidence="15" id="KW-0347">Helicase</keyword>
<dbReference type="Gene3D" id="3.40.1310.20">
    <property type="match status" value="2"/>
</dbReference>
<dbReference type="GO" id="GO:0042025">
    <property type="term" value="C:host cell nucleus"/>
    <property type="evidence" value="ECO:0007669"/>
    <property type="project" value="UniProtKB-SubCell"/>
</dbReference>
<dbReference type="GO" id="GO:0003724">
    <property type="term" value="F:RNA helicase activity"/>
    <property type="evidence" value="ECO:0007669"/>
    <property type="project" value="InterPro"/>
</dbReference>
<keyword evidence="14" id="KW-0378">Hydrolase</keyword>
<keyword evidence="10" id="KW-0540">Nuclease</keyword>
<evidence type="ECO:0000256" key="16">
    <source>
        <dbReference type="ARBA" id="ARBA00022840"/>
    </source>
</evidence>
<dbReference type="PROSITE" id="PS52020">
    <property type="entry name" value="CRESS_DNA_REP"/>
    <property type="match status" value="1"/>
</dbReference>
<evidence type="ECO:0000256" key="4">
    <source>
        <dbReference type="ARBA" id="ARBA00008545"/>
    </source>
</evidence>
<comment type="cofactor">
    <cofactor evidence="1">
        <name>Mn(2+)</name>
        <dbReference type="ChEBI" id="CHEBI:29035"/>
    </cofactor>
</comment>
<evidence type="ECO:0000256" key="2">
    <source>
        <dbReference type="ARBA" id="ARBA00001946"/>
    </source>
</evidence>
<evidence type="ECO:0000256" key="9">
    <source>
        <dbReference type="ARBA" id="ARBA00022705"/>
    </source>
</evidence>
<accession>A0A6M3YNY4</accession>
<evidence type="ECO:0000256" key="13">
    <source>
        <dbReference type="ARBA" id="ARBA00022759"/>
    </source>
</evidence>
<comment type="catalytic activity">
    <reaction evidence="22">
        <text>ATP + H2O = ADP + phosphate + H(+)</text>
        <dbReference type="Rhea" id="RHEA:13065"/>
        <dbReference type="ChEBI" id="CHEBI:15377"/>
        <dbReference type="ChEBI" id="CHEBI:15378"/>
        <dbReference type="ChEBI" id="CHEBI:30616"/>
        <dbReference type="ChEBI" id="CHEBI:43474"/>
        <dbReference type="ChEBI" id="CHEBI:456216"/>
    </reaction>
</comment>
<keyword evidence="13" id="KW-0255">Endonuclease</keyword>
<dbReference type="Pfam" id="PF00910">
    <property type="entry name" value="RNA_helicase"/>
    <property type="match status" value="1"/>
</dbReference>
<evidence type="ECO:0000256" key="3">
    <source>
        <dbReference type="ARBA" id="ARBA00004147"/>
    </source>
</evidence>
<evidence type="ECO:0000256" key="10">
    <source>
        <dbReference type="ARBA" id="ARBA00022722"/>
    </source>
</evidence>
<evidence type="ECO:0000256" key="19">
    <source>
        <dbReference type="ARBA" id="ARBA00023268"/>
    </source>
</evidence>
<evidence type="ECO:0000256" key="18">
    <source>
        <dbReference type="ARBA" id="ARBA00023125"/>
    </source>
</evidence>
<dbReference type="GO" id="GO:0016787">
    <property type="term" value="F:hydrolase activity"/>
    <property type="evidence" value="ECO:0007669"/>
    <property type="project" value="UniProtKB-KW"/>
</dbReference>
<evidence type="ECO:0000256" key="21">
    <source>
        <dbReference type="ARBA" id="ARBA00032243"/>
    </source>
</evidence>
<keyword evidence="19" id="KW-0511">Multifunctional enzyme</keyword>
<keyword evidence="6" id="KW-1048">Host nucleus</keyword>
<evidence type="ECO:0000256" key="5">
    <source>
        <dbReference type="ARBA" id="ARBA00014531"/>
    </source>
</evidence>
<evidence type="ECO:0000256" key="11">
    <source>
        <dbReference type="ARBA" id="ARBA00022723"/>
    </source>
</evidence>
<dbReference type="Pfam" id="PF02407">
    <property type="entry name" value="Viral_Rep"/>
    <property type="match status" value="1"/>
</dbReference>
<evidence type="ECO:0000256" key="12">
    <source>
        <dbReference type="ARBA" id="ARBA00022741"/>
    </source>
</evidence>
<dbReference type="EMBL" id="MT138044">
    <property type="protein sequence ID" value="QJI53602.1"/>
    <property type="molecule type" value="Genomic_DNA"/>
</dbReference>
<dbReference type="SUPFAM" id="SSF52540">
    <property type="entry name" value="P-loop containing nucleoside triphosphate hydrolases"/>
    <property type="match status" value="1"/>
</dbReference>
<dbReference type="Gene3D" id="3.40.50.300">
    <property type="entry name" value="P-loop containing nucleotide triphosphate hydrolases"/>
    <property type="match status" value="1"/>
</dbReference>
<sequence>MAVRNRLKRICFTLNNYTEEDEQRIQQSVDLYQYAIYGREVAPGTGTRHLQGIDYSRLPRPRFARHFFHCYDGPCNWWGRELAVHYTLTRLTLCSGFINFKSKREFTSIKTVVGNTAHIEPSKGNDEQNKEYCSKENNFWEFGVPCTKGKRTDLERVVSTIRGSANLKSVIEAHPEQYIRYHRGIEKCFGFLAKRTKRDWRTEAIVYCGEAGSGKSRTANEIAKARGYELYYKPRGDWWDGYTGEEAIIIDDFYGWLKFDDVLRICDRYPHQVPVKGGFVEFLGKLVIFTSNRKVRDWWRGEWYNDFTYKALRRRLDIYEWWETIDNVLIRTDLMNIESINDLMN</sequence>
<evidence type="ECO:0000256" key="20">
    <source>
        <dbReference type="ARBA" id="ARBA00030754"/>
    </source>
</evidence>
<dbReference type="GO" id="GO:0003677">
    <property type="term" value="F:DNA binding"/>
    <property type="evidence" value="ECO:0007669"/>
    <property type="project" value="UniProtKB-KW"/>
</dbReference>
<evidence type="ECO:0000256" key="8">
    <source>
        <dbReference type="ARBA" id="ARBA00022695"/>
    </source>
</evidence>
<reference evidence="24" key="1">
    <citation type="submission" date="2020-01" db="EMBL/GenBank/DDBJ databases">
        <title>Viral genomes from wild and zoo birds in China.</title>
        <authorList>
            <person name="Yao Y."/>
            <person name="Shan T."/>
            <person name="Yang S."/>
            <person name="Zhang W."/>
        </authorList>
    </citation>
    <scope>NUCLEOTIDE SEQUENCE</scope>
    <source>
        <strain evidence="24">Wwb174cir01</strain>
    </source>
</reference>
<keyword evidence="9" id="KW-0235">DNA replication</keyword>
<evidence type="ECO:0000256" key="17">
    <source>
        <dbReference type="ARBA" id="ARBA00023124"/>
    </source>
</evidence>
<evidence type="ECO:0000256" key="14">
    <source>
        <dbReference type="ARBA" id="ARBA00022801"/>
    </source>
</evidence>
<dbReference type="GO" id="GO:0046872">
    <property type="term" value="F:metal ion binding"/>
    <property type="evidence" value="ECO:0007669"/>
    <property type="project" value="UniProtKB-KW"/>
</dbReference>
<evidence type="ECO:0000256" key="22">
    <source>
        <dbReference type="ARBA" id="ARBA00049360"/>
    </source>
</evidence>
<dbReference type="GO" id="GO:0006260">
    <property type="term" value="P:DNA replication"/>
    <property type="evidence" value="ECO:0007669"/>
    <property type="project" value="UniProtKB-KW"/>
</dbReference>
<keyword evidence="12" id="KW-0547">Nucleotide-binding</keyword>
<comment type="similarity">
    <text evidence="4">Belongs to the nanoviruses/circoviruses replication-associated protein family.</text>
</comment>
<dbReference type="GO" id="GO:0004519">
    <property type="term" value="F:endonuclease activity"/>
    <property type="evidence" value="ECO:0007669"/>
    <property type="project" value="UniProtKB-KW"/>
</dbReference>
<dbReference type="InterPro" id="IPR027417">
    <property type="entry name" value="P-loop_NTPase"/>
</dbReference>
<feature type="domain" description="CRESS-DNA virus Rep endonuclease" evidence="23">
    <location>
        <begin position="4"/>
        <end position="145"/>
    </location>
</feature>
<evidence type="ECO:0000259" key="23">
    <source>
        <dbReference type="PROSITE" id="PS52020"/>
    </source>
</evidence>
<comment type="subcellular location">
    <subcellularLocation>
        <location evidence="3">Host nucleus</location>
    </subcellularLocation>
</comment>
<protein>
    <recommendedName>
        <fullName evidence="5">Replication-associated protein</fullName>
    </recommendedName>
    <alternativeName>
        <fullName evidence="20">ATP-dependent helicase Rep</fullName>
    </alternativeName>
    <alternativeName>
        <fullName evidence="21">RepP</fullName>
    </alternativeName>
</protein>
<dbReference type="GO" id="GO:0016779">
    <property type="term" value="F:nucleotidyltransferase activity"/>
    <property type="evidence" value="ECO:0007669"/>
    <property type="project" value="UniProtKB-KW"/>
</dbReference>
<proteinExistence type="inferred from homology"/>
<keyword evidence="7" id="KW-0808">Transferase</keyword>
<evidence type="ECO:0000256" key="15">
    <source>
        <dbReference type="ARBA" id="ARBA00022806"/>
    </source>
</evidence>
<keyword evidence="17" id="KW-0190">Covalent protein-DNA linkage</keyword>
<keyword evidence="11" id="KW-0479">Metal-binding</keyword>
<dbReference type="InterPro" id="IPR000605">
    <property type="entry name" value="Helicase_SF3_ssDNA/RNA_vir"/>
</dbReference>
<keyword evidence="8" id="KW-0548">Nucleotidyltransferase</keyword>
<dbReference type="GO" id="GO:0005524">
    <property type="term" value="F:ATP binding"/>
    <property type="evidence" value="ECO:0007669"/>
    <property type="project" value="UniProtKB-KW"/>
</dbReference>
<organism evidence="24">
    <name type="scientific">Circoviridae sp</name>
    <dbReference type="NCBI Taxonomy" id="1954248"/>
    <lineage>
        <taxon>Viruses</taxon>
        <taxon>Monodnaviria</taxon>
        <taxon>Shotokuvirae</taxon>
        <taxon>Cressdnaviricota</taxon>
        <taxon>Arfiviricetes</taxon>
        <taxon>Rohanvirales</taxon>
        <taxon>Nenyaviridae</taxon>
        <taxon>Galvornvirus</taxon>
        <taxon>Galvornvirus isengard</taxon>
    </lineage>
</organism>
<name>A0A6M3YNY4_9VIRU</name>
<evidence type="ECO:0000256" key="7">
    <source>
        <dbReference type="ARBA" id="ARBA00022679"/>
    </source>
</evidence>
<evidence type="ECO:0000313" key="24">
    <source>
        <dbReference type="EMBL" id="QJI53602.1"/>
    </source>
</evidence>
<dbReference type="InterPro" id="IPR049912">
    <property type="entry name" value="CRESS_DNA_REP"/>
</dbReference>
<keyword evidence="18" id="KW-0238">DNA-binding</keyword>